<protein>
    <recommendedName>
        <fullName evidence="4">Mu-like prophage protein gp29</fullName>
    </recommendedName>
</protein>
<name>B6WSS5_9BACT</name>
<proteinExistence type="predicted"/>
<accession>B6WSS5</accession>
<dbReference type="InterPro" id="IPR009279">
    <property type="entry name" value="Portal_Mu"/>
</dbReference>
<dbReference type="EMBL" id="ABXU01000029">
    <property type="protein sequence ID" value="EEB33837.1"/>
    <property type="molecule type" value="Genomic_DNA"/>
</dbReference>
<organism evidence="2 3">
    <name type="scientific">Desulfovibrio piger ATCC 29098</name>
    <dbReference type="NCBI Taxonomy" id="411464"/>
    <lineage>
        <taxon>Bacteria</taxon>
        <taxon>Pseudomonadati</taxon>
        <taxon>Thermodesulfobacteriota</taxon>
        <taxon>Desulfovibrionia</taxon>
        <taxon>Desulfovibrionales</taxon>
        <taxon>Desulfovibrionaceae</taxon>
        <taxon>Desulfovibrio</taxon>
    </lineage>
</organism>
<evidence type="ECO:0000313" key="3">
    <source>
        <dbReference type="Proteomes" id="UP000003676"/>
    </source>
</evidence>
<dbReference type="HOGENOM" id="CLU_036594_0_1_7"/>
<feature type="region of interest" description="Disordered" evidence="1">
    <location>
        <begin position="1"/>
        <end position="30"/>
    </location>
</feature>
<evidence type="ECO:0000256" key="1">
    <source>
        <dbReference type="SAM" id="MobiDB-lite"/>
    </source>
</evidence>
<evidence type="ECO:0008006" key="4">
    <source>
        <dbReference type="Google" id="ProtNLM"/>
    </source>
</evidence>
<gene>
    <name evidence="2" type="ORF">DESPIG_01127</name>
</gene>
<dbReference type="Pfam" id="PF06074">
    <property type="entry name" value="Portal_Mu"/>
    <property type="match status" value="1"/>
</dbReference>
<comment type="caution">
    <text evidence="2">The sequence shown here is derived from an EMBL/GenBank/DDBJ whole genome shotgun (WGS) entry which is preliminary data.</text>
</comment>
<dbReference type="AlphaFoldDB" id="B6WSS5"/>
<dbReference type="Proteomes" id="UP000003676">
    <property type="component" value="Unassembled WGS sequence"/>
</dbReference>
<evidence type="ECO:0000313" key="2">
    <source>
        <dbReference type="EMBL" id="EEB33837.1"/>
    </source>
</evidence>
<dbReference type="eggNOG" id="COG4383">
    <property type="taxonomic scope" value="Bacteria"/>
</dbReference>
<feature type="region of interest" description="Disordered" evidence="1">
    <location>
        <begin position="423"/>
        <end position="470"/>
    </location>
</feature>
<feature type="compositionally biased region" description="Basic and acidic residues" evidence="1">
    <location>
        <begin position="423"/>
        <end position="438"/>
    </location>
</feature>
<reference evidence="2 3" key="2">
    <citation type="submission" date="2008-10" db="EMBL/GenBank/DDBJ databases">
        <authorList>
            <person name="Fulton L."/>
            <person name="Clifton S."/>
            <person name="Fulton B."/>
            <person name="Xu J."/>
            <person name="Minx P."/>
            <person name="Pepin K.H."/>
            <person name="Johnson M."/>
            <person name="Bhonagiri V."/>
            <person name="Nash W.E."/>
            <person name="Mardis E.R."/>
            <person name="Wilson R.K."/>
        </authorList>
    </citation>
    <scope>NUCLEOTIDE SEQUENCE [LARGE SCALE GENOMIC DNA]</scope>
    <source>
        <strain evidence="2 3">ATCC 29098</strain>
    </source>
</reference>
<sequence>MDGYDAMRYKAKRPPRNPRPSPEALRGAVQTESGDTAPLLYLEQLPNLTNGLTPGKLRRILADAEQGNIVEQHALFADMEDRCEHLACEIGKRKRALLTLEWDIIPGSDDARAREVAEKVRAMVDMLPGVEDMLLDMADAIGHGFAALELEWGMVDGWHIPQALTFRPQSWFQCLWTDRNRLRLRDGSAEGAELWPCGWLVHTHKSKSGWLPRAGLFRTVAWAYLIRAYALNANIAYTQIHGLPLRLGKYPPGSTAEDKSALLHALRCLGQDAAGIIPAGMEVIFQTPTTTTQDIPGQLVTRCEQGMSKAILGGTLTTQADGKTSTNALGTIHNEVRRDLLAADAMQLAATLTSQLLAPLCLLNLGITNRKLLPYWRFDTQEAGDLSLYADALPKLAPYMRISRQFVHERLKLPVALDEDDVFRADGQDGDGSDDRPGRQNATTHLTAPVGDDANKDGEGTGAGQDALDDMGDSADAALAEAAGALLGPLFAEVAAGLPPEALEKRLADLYPAMDATQLTDILSRLLFVAQLEGRSREEARH</sequence>
<reference evidence="2 3" key="1">
    <citation type="submission" date="2008-10" db="EMBL/GenBank/DDBJ databases">
        <title>Draft genome sequence of Desulvovibrio piger (ATCC 29098).</title>
        <authorList>
            <person name="Sudarsanam P."/>
            <person name="Ley R."/>
            <person name="Guruge J."/>
            <person name="Turnbaugh P.J."/>
            <person name="Mahowald M."/>
            <person name="Liep D."/>
            <person name="Gordon J."/>
        </authorList>
    </citation>
    <scope>NUCLEOTIDE SEQUENCE [LARGE SCALE GENOMIC DNA]</scope>
    <source>
        <strain evidence="2 3">ATCC 29098</strain>
    </source>
</reference>